<evidence type="ECO:0000313" key="12">
    <source>
        <dbReference type="Proteomes" id="UP000807716"/>
    </source>
</evidence>
<feature type="compositionally biased region" description="Polar residues" evidence="9">
    <location>
        <begin position="62"/>
        <end position="73"/>
    </location>
</feature>
<comment type="pathway">
    <text evidence="2">Protein modification; protein glycosylation.</text>
</comment>
<feature type="compositionally biased region" description="Basic and acidic residues" evidence="9">
    <location>
        <begin position="122"/>
        <end position="176"/>
    </location>
</feature>
<feature type="signal peptide" evidence="10">
    <location>
        <begin position="1"/>
        <end position="26"/>
    </location>
</feature>
<dbReference type="OrthoDB" id="3345970at2759"/>
<keyword evidence="3" id="KW-0808">Transferase</keyword>
<feature type="region of interest" description="Disordered" evidence="9">
    <location>
        <begin position="51"/>
        <end position="195"/>
    </location>
</feature>
<comment type="subcellular location">
    <subcellularLocation>
        <location evidence="1">Endoplasmic reticulum</location>
    </subcellularLocation>
</comment>
<evidence type="ECO:0000256" key="4">
    <source>
        <dbReference type="ARBA" id="ARBA00022824"/>
    </source>
</evidence>
<keyword evidence="5" id="KW-0294">Fucose metabolism</keyword>
<feature type="compositionally biased region" description="Basic and acidic residues" evidence="9">
    <location>
        <begin position="90"/>
        <end position="100"/>
    </location>
</feature>
<dbReference type="EMBL" id="JAAAJB010000213">
    <property type="protein sequence ID" value="KAG0261546.1"/>
    <property type="molecule type" value="Genomic_DNA"/>
</dbReference>
<evidence type="ECO:0000256" key="1">
    <source>
        <dbReference type="ARBA" id="ARBA00004240"/>
    </source>
</evidence>
<feature type="region of interest" description="Disordered" evidence="9">
    <location>
        <begin position="598"/>
        <end position="644"/>
    </location>
</feature>
<dbReference type="PANTHER" id="PTHR13398">
    <property type="entry name" value="GDP-FUCOSE PROTEIN O-FUCOSYLTRANSFERASE 2"/>
    <property type="match status" value="1"/>
</dbReference>
<sequence>MVNFTLWLTILVTLLAFSQRPDTGQGFSIALCFAEQDSAVPAAPAGAVAAADAQHPHVAVSPDSTNEGGTNNNVKHHDSKDFQSEQQSDNNRKKVERRTDGIVIGVAGDGGGSTDGPIDSKSGGEVRSHDGESKVKRDDNGEGEKKSDSGEGEKKSDSGEGEKKDDSGTEEKKDPDSNEPTMLDGELPEGDPAYASVRDRWPDARLVLVNDQIRVHLAKPSFDLPPDSPKSRSPDKTTYYLAVDHDLEAGIGNVRFSLTTAIYLAYLTDRTLILPPYLYFRNCSSNFLCRDMFPQETLSDGQPRWRVPFEDLYDVEHLAKFIPVITTEAFIQSRFDARPDNSDAIQCKTATAKSEGQPIKLTAGRGPAIECLESAGFSFSPPFQKELFERLGDSSVLNLDIHKYLYEDHATVIATVDTLNATCAQLECGYYGHAETPARCLNNTQITWFNPRDYKGAALRGIHEDFELVHHEIVHFTGNPNRFGHQPFLFQTLDQRNLYEDLSIRWLRYAKPIYRAADYLLAKLVQRTGGKNYLSVHYRRGKEYMGQPVPGSPHMRMELDGGDHRFQLLAIHEVLHRETSLREFQRCKVLAPDYEPTMSTLANRRDSSSSSIDGGSADNNSTESSGTDSSDDNSDSRLLEYPWGSDTDTRIDQIALGNNPAEVNAILSSSVATAPDNHTVEEAAKEVEMMAAKAWAAVEAQGAPQICCPSCRARHFYLATDERRPDIMLTLKDHGAIVLADLFDKEFIAQYRRYVGFMDWQGYLDQLLAAQGAHFLSTPYSVFSGAIINQRLNCWGGKERARSSNRFLYRFWPCRLP</sequence>
<evidence type="ECO:0000256" key="9">
    <source>
        <dbReference type="SAM" id="MobiDB-lite"/>
    </source>
</evidence>
<organism evidence="11 12">
    <name type="scientific">Actinomortierella ambigua</name>
    <dbReference type="NCBI Taxonomy" id="1343610"/>
    <lineage>
        <taxon>Eukaryota</taxon>
        <taxon>Fungi</taxon>
        <taxon>Fungi incertae sedis</taxon>
        <taxon>Mucoromycota</taxon>
        <taxon>Mortierellomycotina</taxon>
        <taxon>Mortierellomycetes</taxon>
        <taxon>Mortierellales</taxon>
        <taxon>Mortierellaceae</taxon>
        <taxon>Actinomortierella</taxon>
    </lineage>
</organism>
<dbReference type="InterPro" id="IPR019378">
    <property type="entry name" value="GDP-Fuc_O-FucTrfase"/>
</dbReference>
<dbReference type="AlphaFoldDB" id="A0A9P6QA59"/>
<feature type="compositionally biased region" description="Low complexity" evidence="9">
    <location>
        <begin position="51"/>
        <end position="60"/>
    </location>
</feature>
<proteinExistence type="inferred from homology"/>
<dbReference type="GO" id="GO:0006004">
    <property type="term" value="P:fucose metabolic process"/>
    <property type="evidence" value="ECO:0007669"/>
    <property type="project" value="UniProtKB-KW"/>
</dbReference>
<reference evidence="11" key="1">
    <citation type="journal article" date="2020" name="Fungal Divers.">
        <title>Resolving the Mortierellaceae phylogeny through synthesis of multi-gene phylogenetics and phylogenomics.</title>
        <authorList>
            <person name="Vandepol N."/>
            <person name="Liber J."/>
            <person name="Desiro A."/>
            <person name="Na H."/>
            <person name="Kennedy M."/>
            <person name="Barry K."/>
            <person name="Grigoriev I.V."/>
            <person name="Miller A.N."/>
            <person name="O'Donnell K."/>
            <person name="Stajich J.E."/>
            <person name="Bonito G."/>
        </authorList>
    </citation>
    <scope>NUCLEOTIDE SEQUENCE</scope>
    <source>
        <strain evidence="11">BC1065</strain>
    </source>
</reference>
<accession>A0A9P6QA59</accession>
<evidence type="ECO:0000313" key="11">
    <source>
        <dbReference type="EMBL" id="KAG0261546.1"/>
    </source>
</evidence>
<evidence type="ECO:0000256" key="3">
    <source>
        <dbReference type="ARBA" id="ARBA00022679"/>
    </source>
</evidence>
<dbReference type="Gene3D" id="3.40.50.11340">
    <property type="match status" value="1"/>
</dbReference>
<dbReference type="InterPro" id="IPR045130">
    <property type="entry name" value="OFUT2-like"/>
</dbReference>
<keyword evidence="4" id="KW-0256">Endoplasmic reticulum</keyword>
<gene>
    <name evidence="11" type="ORF">DFQ27_002906</name>
</gene>
<evidence type="ECO:0000256" key="10">
    <source>
        <dbReference type="SAM" id="SignalP"/>
    </source>
</evidence>
<comment type="caution">
    <text evidence="11">The sequence shown here is derived from an EMBL/GenBank/DDBJ whole genome shotgun (WGS) entry which is preliminary data.</text>
</comment>
<dbReference type="Pfam" id="PF10250">
    <property type="entry name" value="O-FucT"/>
    <property type="match status" value="1"/>
</dbReference>
<dbReference type="GO" id="GO:0005783">
    <property type="term" value="C:endoplasmic reticulum"/>
    <property type="evidence" value="ECO:0007669"/>
    <property type="project" value="UniProtKB-SubCell"/>
</dbReference>
<dbReference type="GO" id="GO:0046922">
    <property type="term" value="F:peptide-O-fucosyltransferase activity"/>
    <property type="evidence" value="ECO:0007669"/>
    <property type="project" value="InterPro"/>
</dbReference>
<dbReference type="PANTHER" id="PTHR13398:SF0">
    <property type="entry name" value="GDP-FUCOSE PROTEIN O-FUCOSYLTRANSFERASE 2"/>
    <property type="match status" value="1"/>
</dbReference>
<evidence type="ECO:0000256" key="8">
    <source>
        <dbReference type="ARBA" id="ARBA00026232"/>
    </source>
</evidence>
<feature type="chain" id="PRO_5040306444" description="GDP-fucose protein O-fucosyltransferase 2" evidence="10">
    <location>
        <begin position="27"/>
        <end position="817"/>
    </location>
</feature>
<dbReference type="Proteomes" id="UP000807716">
    <property type="component" value="Unassembled WGS sequence"/>
</dbReference>
<protein>
    <recommendedName>
        <fullName evidence="8">GDP-fucose protein O-fucosyltransferase 2</fullName>
    </recommendedName>
</protein>
<name>A0A9P6QA59_9FUNG</name>
<comment type="similarity">
    <text evidence="7">Belongs to the glycosyltransferase 68 family.</text>
</comment>
<feature type="compositionally biased region" description="Low complexity" evidence="9">
    <location>
        <begin position="608"/>
        <end position="628"/>
    </location>
</feature>
<keyword evidence="10" id="KW-0732">Signal</keyword>
<evidence type="ECO:0000256" key="5">
    <source>
        <dbReference type="ARBA" id="ARBA00023253"/>
    </source>
</evidence>
<dbReference type="Gene3D" id="3.40.50.11350">
    <property type="match status" value="1"/>
</dbReference>
<keyword evidence="12" id="KW-1185">Reference proteome</keyword>
<evidence type="ECO:0000256" key="2">
    <source>
        <dbReference type="ARBA" id="ARBA00004922"/>
    </source>
</evidence>
<evidence type="ECO:0000256" key="6">
    <source>
        <dbReference type="ARBA" id="ARBA00023277"/>
    </source>
</evidence>
<evidence type="ECO:0000256" key="7">
    <source>
        <dbReference type="ARBA" id="ARBA00025803"/>
    </source>
</evidence>
<keyword evidence="6" id="KW-0119">Carbohydrate metabolism</keyword>